<organism evidence="1 2">
    <name type="scientific">Armillaria gallica</name>
    <name type="common">Bulbous honey fungus</name>
    <name type="synonym">Armillaria bulbosa</name>
    <dbReference type="NCBI Taxonomy" id="47427"/>
    <lineage>
        <taxon>Eukaryota</taxon>
        <taxon>Fungi</taxon>
        <taxon>Dikarya</taxon>
        <taxon>Basidiomycota</taxon>
        <taxon>Agaricomycotina</taxon>
        <taxon>Agaricomycetes</taxon>
        <taxon>Agaricomycetidae</taxon>
        <taxon>Agaricales</taxon>
        <taxon>Marasmiineae</taxon>
        <taxon>Physalacriaceae</taxon>
        <taxon>Armillaria</taxon>
    </lineage>
</organism>
<proteinExistence type="predicted"/>
<sequence>MSFVPTRPGTAYLCLDSGVTTGSDLEQRREAMTGAVSSPVFTCTDITTYPFSQATSLGTKKPTTCRTSLPSPTTTVSFRTNTVHGTAYSEASSTIGEMNWKRLVLPGISVPCATTPLTCTREARTVCGGHRTRVKAHAILDVD</sequence>
<dbReference type="Proteomes" id="UP000217790">
    <property type="component" value="Unassembled WGS sequence"/>
</dbReference>
<dbReference type="InParanoid" id="A0A2H3CTR3"/>
<evidence type="ECO:0000313" key="2">
    <source>
        <dbReference type="Proteomes" id="UP000217790"/>
    </source>
</evidence>
<dbReference type="AlphaFoldDB" id="A0A2H3CTR3"/>
<keyword evidence="2" id="KW-1185">Reference proteome</keyword>
<protein>
    <submittedName>
        <fullName evidence="1">Uncharacterized protein</fullName>
    </submittedName>
</protein>
<name>A0A2H3CTR3_ARMGA</name>
<reference evidence="2" key="1">
    <citation type="journal article" date="2017" name="Nat. Ecol. Evol.">
        <title>Genome expansion and lineage-specific genetic innovations in the forest pathogenic fungi Armillaria.</title>
        <authorList>
            <person name="Sipos G."/>
            <person name="Prasanna A.N."/>
            <person name="Walter M.C."/>
            <person name="O'Connor E."/>
            <person name="Balint B."/>
            <person name="Krizsan K."/>
            <person name="Kiss B."/>
            <person name="Hess J."/>
            <person name="Varga T."/>
            <person name="Slot J."/>
            <person name="Riley R."/>
            <person name="Boka B."/>
            <person name="Rigling D."/>
            <person name="Barry K."/>
            <person name="Lee J."/>
            <person name="Mihaltcheva S."/>
            <person name="LaButti K."/>
            <person name="Lipzen A."/>
            <person name="Waldron R."/>
            <person name="Moloney N.M."/>
            <person name="Sperisen C."/>
            <person name="Kredics L."/>
            <person name="Vagvoelgyi C."/>
            <person name="Patrignani A."/>
            <person name="Fitzpatrick D."/>
            <person name="Nagy I."/>
            <person name="Doyle S."/>
            <person name="Anderson J.B."/>
            <person name="Grigoriev I.V."/>
            <person name="Gueldener U."/>
            <person name="Muensterkoetter M."/>
            <person name="Nagy L.G."/>
        </authorList>
    </citation>
    <scope>NUCLEOTIDE SEQUENCE [LARGE SCALE GENOMIC DNA]</scope>
    <source>
        <strain evidence="2">Ar21-2</strain>
    </source>
</reference>
<accession>A0A2H3CTR3</accession>
<gene>
    <name evidence="1" type="ORF">ARMGADRAFT_87677</name>
</gene>
<evidence type="ECO:0000313" key="1">
    <source>
        <dbReference type="EMBL" id="PBK80137.1"/>
    </source>
</evidence>
<dbReference type="EMBL" id="KZ293752">
    <property type="protein sequence ID" value="PBK80137.1"/>
    <property type="molecule type" value="Genomic_DNA"/>
</dbReference>